<sequence length="313" mass="36558" precursor="true">MNRYWFIFILPTILLLTTCVQLQYTPALDEHLVRCIAIAYNKGHNWSVEQLVGLIDETNYDDDVWNSYLYFLGKIDLPTFVALREPTVYDTRIIDYFKSVLFSNNSSTDFVDYFNKPLPLDHLNPQKVSNEDLSKRVYELIKHDYSTIGLFRTWYEKYFEDELSEKAIYEYAKTLVEIAESYTFEMQSYQSGSGFFTSRVNLNSIPTELVLAIMYKESRLFPASFRAEINGGKILSISLGLGHILVDADSFSFLAKLYDDIGNEKQDLYTFELLRNYYFPNLSAEELLQIRGSVLFVRTYLALLRQKVEPNLR</sequence>
<dbReference type="RefSeq" id="WP_013932783.1">
    <property type="nucleotide sequence ID" value="NC_015707.1"/>
</dbReference>
<dbReference type="STRING" id="688269.Theth_1518"/>
<accession>F7YTY9</accession>
<dbReference type="AlphaFoldDB" id="F7YTY9"/>
<protein>
    <submittedName>
        <fullName evidence="1">Uncharacterized protein</fullName>
    </submittedName>
</protein>
<evidence type="ECO:0000313" key="2">
    <source>
        <dbReference type="Proteomes" id="UP000006804"/>
    </source>
</evidence>
<gene>
    <name evidence="1" type="ORF">Theth_1518</name>
</gene>
<dbReference type="HOGENOM" id="CLU_888169_0_0_0"/>
<dbReference type="KEGG" id="tta:Theth_1518"/>
<proteinExistence type="predicted"/>
<organism evidence="1 2">
    <name type="scientific">Pseudothermotoga thermarum DSM 5069</name>
    <dbReference type="NCBI Taxonomy" id="688269"/>
    <lineage>
        <taxon>Bacteria</taxon>
        <taxon>Thermotogati</taxon>
        <taxon>Thermotogota</taxon>
        <taxon>Thermotogae</taxon>
        <taxon>Thermotogales</taxon>
        <taxon>Thermotogaceae</taxon>
        <taxon>Pseudothermotoga</taxon>
    </lineage>
</organism>
<reference evidence="1 2" key="1">
    <citation type="submission" date="2010-11" db="EMBL/GenBank/DDBJ databases">
        <title>The complete genome of Thermotoga thermarum DSM 5069.</title>
        <authorList>
            <consortium name="US DOE Joint Genome Institute (JGI-PGF)"/>
            <person name="Lucas S."/>
            <person name="Copeland A."/>
            <person name="Lapidus A."/>
            <person name="Bruce D."/>
            <person name="Goodwin L."/>
            <person name="Pitluck S."/>
            <person name="Kyrpides N."/>
            <person name="Mavromatis K."/>
            <person name="Ivanova N."/>
            <person name="Zeytun A."/>
            <person name="Brettin T."/>
            <person name="Detter J.C."/>
            <person name="Tapia R."/>
            <person name="Han C."/>
            <person name="Land M."/>
            <person name="Hauser L."/>
            <person name="Markowitz V."/>
            <person name="Cheng J.-F."/>
            <person name="Hugenholtz P."/>
            <person name="Woyke T."/>
            <person name="Wu D."/>
            <person name="Spring S."/>
            <person name="Schroeder M."/>
            <person name="Brambilla E."/>
            <person name="Klenk H.-P."/>
            <person name="Eisen J.A."/>
        </authorList>
    </citation>
    <scope>NUCLEOTIDE SEQUENCE [LARGE SCALE GENOMIC DNA]</scope>
    <source>
        <strain evidence="1 2">DSM 5069</strain>
    </source>
</reference>
<keyword evidence="2" id="KW-1185">Reference proteome</keyword>
<evidence type="ECO:0000313" key="1">
    <source>
        <dbReference type="EMBL" id="AEH51571.1"/>
    </source>
</evidence>
<name>F7YTY9_9THEM</name>
<dbReference type="PATRIC" id="fig|688269.3.peg.1567"/>
<dbReference type="EMBL" id="CP002351">
    <property type="protein sequence ID" value="AEH51571.1"/>
    <property type="molecule type" value="Genomic_DNA"/>
</dbReference>
<dbReference type="eggNOG" id="ENOG503424U">
    <property type="taxonomic scope" value="Bacteria"/>
</dbReference>
<dbReference type="OrthoDB" id="46797at2"/>
<dbReference type="Proteomes" id="UP000006804">
    <property type="component" value="Chromosome"/>
</dbReference>